<evidence type="ECO:0000313" key="1">
    <source>
        <dbReference type="EMBL" id="MUK88510.1"/>
    </source>
</evidence>
<dbReference type="RefSeq" id="WP_155668487.1">
    <property type="nucleotide sequence ID" value="NZ_WOCA01000005.1"/>
</dbReference>
<dbReference type="EMBL" id="WOCA01000005">
    <property type="protein sequence ID" value="MUK88510.1"/>
    <property type="molecule type" value="Genomic_DNA"/>
</dbReference>
<protein>
    <submittedName>
        <fullName evidence="1">Uncharacterized protein</fullName>
    </submittedName>
</protein>
<accession>A0A6N8FG17</accession>
<organism evidence="1 2">
    <name type="scientific">Ornithinibacillus caprae</name>
    <dbReference type="NCBI Taxonomy" id="2678566"/>
    <lineage>
        <taxon>Bacteria</taxon>
        <taxon>Bacillati</taxon>
        <taxon>Bacillota</taxon>
        <taxon>Bacilli</taxon>
        <taxon>Bacillales</taxon>
        <taxon>Bacillaceae</taxon>
        <taxon>Ornithinibacillus</taxon>
    </lineage>
</organism>
<dbReference type="AlphaFoldDB" id="A0A6N8FG17"/>
<reference evidence="1 2" key="1">
    <citation type="submission" date="2019-11" db="EMBL/GenBank/DDBJ databases">
        <authorList>
            <person name="Li X."/>
        </authorList>
    </citation>
    <scope>NUCLEOTIDE SEQUENCE [LARGE SCALE GENOMIC DNA]</scope>
    <source>
        <strain evidence="1 2">L9</strain>
    </source>
</reference>
<keyword evidence="2" id="KW-1185">Reference proteome</keyword>
<gene>
    <name evidence="1" type="ORF">GMD78_08905</name>
</gene>
<evidence type="ECO:0000313" key="2">
    <source>
        <dbReference type="Proteomes" id="UP000469125"/>
    </source>
</evidence>
<name>A0A6N8FG17_9BACI</name>
<dbReference type="Proteomes" id="UP000469125">
    <property type="component" value="Unassembled WGS sequence"/>
</dbReference>
<proteinExistence type="predicted"/>
<comment type="caution">
    <text evidence="1">The sequence shown here is derived from an EMBL/GenBank/DDBJ whole genome shotgun (WGS) entry which is preliminary data.</text>
</comment>
<sequence length="61" mass="6865">MDKNEQLQIILAENKGVIFLSLVDTIGRFKEINSSIQNHVDLVKISEKSVGKSEEKGKSMF</sequence>